<dbReference type="OrthoDB" id="4062651at2759"/>
<dbReference type="EMBL" id="DS989822">
    <property type="protein sequence ID" value="EFQ98305.1"/>
    <property type="molecule type" value="Genomic_DNA"/>
</dbReference>
<dbReference type="RefSeq" id="XP_003177257.1">
    <property type="nucleotide sequence ID" value="XM_003177209.1"/>
</dbReference>
<dbReference type="InParanoid" id="E5R0A9"/>
<proteinExistence type="predicted"/>
<dbReference type="VEuPathDB" id="FungiDB:MGYG_01338"/>
<name>E5R0A9_ARTGP</name>
<dbReference type="GeneID" id="10032582"/>
<reference evidence="2" key="1">
    <citation type="journal article" date="2012" name="MBio">
        <title>Comparative genome analysis of Trichophyton rubrum and related dermatophytes reveals candidate genes involved in infection.</title>
        <authorList>
            <person name="Martinez D.A."/>
            <person name="Oliver B.G."/>
            <person name="Graeser Y."/>
            <person name="Goldberg J.M."/>
            <person name="Li W."/>
            <person name="Martinez-Rossi N.M."/>
            <person name="Monod M."/>
            <person name="Shelest E."/>
            <person name="Barton R.C."/>
            <person name="Birch E."/>
            <person name="Brakhage A.A."/>
            <person name="Chen Z."/>
            <person name="Gurr S.J."/>
            <person name="Heiman D."/>
            <person name="Heitman J."/>
            <person name="Kosti I."/>
            <person name="Rossi A."/>
            <person name="Saif S."/>
            <person name="Samalova M."/>
            <person name="Saunders C.W."/>
            <person name="Shea T."/>
            <person name="Summerbell R.C."/>
            <person name="Xu J."/>
            <person name="Young S."/>
            <person name="Zeng Q."/>
            <person name="Birren B.W."/>
            <person name="Cuomo C.A."/>
            <person name="White T.C."/>
        </authorList>
    </citation>
    <scope>NUCLEOTIDE SEQUENCE [LARGE SCALE GENOMIC DNA]</scope>
    <source>
        <strain evidence="2">ATCC MYA-4604 / CBS 118893</strain>
    </source>
</reference>
<organism evidence="2">
    <name type="scientific">Arthroderma gypseum (strain ATCC MYA-4604 / CBS 118893)</name>
    <name type="common">Microsporum gypseum</name>
    <dbReference type="NCBI Taxonomy" id="535722"/>
    <lineage>
        <taxon>Eukaryota</taxon>
        <taxon>Fungi</taxon>
        <taxon>Dikarya</taxon>
        <taxon>Ascomycota</taxon>
        <taxon>Pezizomycotina</taxon>
        <taxon>Eurotiomycetes</taxon>
        <taxon>Eurotiomycetidae</taxon>
        <taxon>Onygenales</taxon>
        <taxon>Arthrodermataceae</taxon>
        <taxon>Nannizzia</taxon>
    </lineage>
</organism>
<dbReference type="Proteomes" id="UP000002669">
    <property type="component" value="Unassembled WGS sequence"/>
</dbReference>
<dbReference type="HOGENOM" id="CLU_037663_1_0_1"/>
<accession>E5R0A9</accession>
<keyword evidence="2" id="KW-1185">Reference proteome</keyword>
<dbReference type="OMA" id="TSIPHWE"/>
<sequence length="343" mass="39293">MIHSKWRFYFESGLDDLVDMKWTILDWDTRRWLQLVGPSELLSGDDIEEHIKIAARYADQLGPDNHTIVVNKDGALEKFTSEDVTIEVRYPKYTGPMDKHQVIHRSELTELDRLNVGTDLVEYNSFDGETTGSASSSNIYSSTSDDLFVSFHRIVIDDVNGTIFGFTSIYVYGSTLKDYRGTFYFHWLKQITDAIDQSAKVGGQSWLSAANDVDAAIITAYEALTGDERFVGIQPDERDTGNIENMEERTLQLPLENGFDISDYRKYLSDWAAVRLTTKTIRHLSEATEPLALPEYPKLEPLIPRSEFRDYDVYTRSRVDAEQAGDYVTRWERPAQHELARAN</sequence>
<evidence type="ECO:0000313" key="1">
    <source>
        <dbReference type="EMBL" id="EFQ98305.1"/>
    </source>
</evidence>
<dbReference type="AlphaFoldDB" id="E5R0A9"/>
<dbReference type="eggNOG" id="ENOG502SNEG">
    <property type="taxonomic scope" value="Eukaryota"/>
</dbReference>
<gene>
    <name evidence="1" type="ORF">MGYG_01338</name>
</gene>
<protein>
    <submittedName>
        <fullName evidence="1">Uncharacterized protein</fullName>
    </submittedName>
</protein>
<evidence type="ECO:0000313" key="2">
    <source>
        <dbReference type="Proteomes" id="UP000002669"/>
    </source>
</evidence>